<feature type="compositionally biased region" description="Polar residues" evidence="3">
    <location>
        <begin position="59"/>
        <end position="71"/>
    </location>
</feature>
<evidence type="ECO:0000313" key="5">
    <source>
        <dbReference type="EMBL" id="TGN20608.1"/>
    </source>
</evidence>
<sequence length="212" mass="23715">MFFWIQNGISTQRLPEPRPVQVPRIENSSSVQIAPRFKEGEEQIPTEGNRADSRPGTLFGSQSPAKAYQDSNYSPEPSPILFAGQVMSSPVQSLSETCNLKDARDFLLEKRFRHIPITNLESQITGIISDRDIWRYLSESENGLSVPISSLMVKKILTGTQNTEIRTVAKVMLEEKIGSLPILGENRILIGILTRSDLIRAMVRFPGFTLLA</sequence>
<dbReference type="PROSITE" id="PS51371">
    <property type="entry name" value="CBS"/>
    <property type="match status" value="2"/>
</dbReference>
<dbReference type="SMART" id="SM00116">
    <property type="entry name" value="CBS"/>
    <property type="match status" value="2"/>
</dbReference>
<organism evidence="5 6">
    <name type="scientific">Leptospira idonii</name>
    <dbReference type="NCBI Taxonomy" id="1193500"/>
    <lineage>
        <taxon>Bacteria</taxon>
        <taxon>Pseudomonadati</taxon>
        <taxon>Spirochaetota</taxon>
        <taxon>Spirochaetia</taxon>
        <taxon>Leptospirales</taxon>
        <taxon>Leptospiraceae</taxon>
        <taxon>Leptospira</taxon>
    </lineage>
</organism>
<dbReference type="PANTHER" id="PTHR48108">
    <property type="entry name" value="CBS DOMAIN-CONTAINING PROTEIN CBSX2, CHLOROPLASTIC"/>
    <property type="match status" value="1"/>
</dbReference>
<dbReference type="OrthoDB" id="9811720at2"/>
<keyword evidence="2" id="KW-0129">CBS domain</keyword>
<evidence type="ECO:0000256" key="2">
    <source>
        <dbReference type="PROSITE-ProRule" id="PRU00703"/>
    </source>
</evidence>
<dbReference type="EMBL" id="RQHW01000010">
    <property type="protein sequence ID" value="TGN20608.1"/>
    <property type="molecule type" value="Genomic_DNA"/>
</dbReference>
<dbReference type="Gene3D" id="3.10.580.10">
    <property type="entry name" value="CBS-domain"/>
    <property type="match status" value="1"/>
</dbReference>
<keyword evidence="1" id="KW-0677">Repeat</keyword>
<evidence type="ECO:0000256" key="1">
    <source>
        <dbReference type="ARBA" id="ARBA00022737"/>
    </source>
</evidence>
<keyword evidence="6" id="KW-1185">Reference proteome</keyword>
<evidence type="ECO:0000256" key="3">
    <source>
        <dbReference type="SAM" id="MobiDB-lite"/>
    </source>
</evidence>
<feature type="region of interest" description="Disordered" evidence="3">
    <location>
        <begin position="38"/>
        <end position="71"/>
    </location>
</feature>
<dbReference type="InterPro" id="IPR051462">
    <property type="entry name" value="CBS_domain-containing"/>
</dbReference>
<dbReference type="InterPro" id="IPR046342">
    <property type="entry name" value="CBS_dom_sf"/>
</dbReference>
<name>A0A4R9M7M6_9LEPT</name>
<protein>
    <submittedName>
        <fullName evidence="5">CBS domain-containing protein</fullName>
    </submittedName>
</protein>
<evidence type="ECO:0000259" key="4">
    <source>
        <dbReference type="PROSITE" id="PS51371"/>
    </source>
</evidence>
<accession>A0A4R9M7M6</accession>
<dbReference type="Pfam" id="PF00571">
    <property type="entry name" value="CBS"/>
    <property type="match status" value="2"/>
</dbReference>
<feature type="domain" description="CBS" evidence="4">
    <location>
        <begin position="152"/>
        <end position="210"/>
    </location>
</feature>
<dbReference type="Proteomes" id="UP000298058">
    <property type="component" value="Unassembled WGS sequence"/>
</dbReference>
<dbReference type="SUPFAM" id="SSF54631">
    <property type="entry name" value="CBS-domain pair"/>
    <property type="match status" value="1"/>
</dbReference>
<dbReference type="RefSeq" id="WP_135759095.1">
    <property type="nucleotide sequence ID" value="NZ_RQHW01000010.1"/>
</dbReference>
<reference evidence="5" key="1">
    <citation type="journal article" date="2019" name="PLoS Negl. Trop. Dis.">
        <title>Revisiting the worldwide diversity of Leptospira species in the environment.</title>
        <authorList>
            <person name="Vincent A.T."/>
            <person name="Schiettekatte O."/>
            <person name="Bourhy P."/>
            <person name="Veyrier F.J."/>
            <person name="Picardeau M."/>
        </authorList>
    </citation>
    <scope>NUCLEOTIDE SEQUENCE [LARGE SCALE GENOMIC DNA]</scope>
    <source>
        <strain evidence="5">201300427</strain>
    </source>
</reference>
<evidence type="ECO:0000313" key="6">
    <source>
        <dbReference type="Proteomes" id="UP000298058"/>
    </source>
</evidence>
<dbReference type="AlphaFoldDB" id="A0A4R9M7M6"/>
<feature type="domain" description="CBS" evidence="4">
    <location>
        <begin position="87"/>
        <end position="144"/>
    </location>
</feature>
<comment type="caution">
    <text evidence="5">The sequence shown here is derived from an EMBL/GenBank/DDBJ whole genome shotgun (WGS) entry which is preliminary data.</text>
</comment>
<dbReference type="InterPro" id="IPR000644">
    <property type="entry name" value="CBS_dom"/>
</dbReference>
<proteinExistence type="predicted"/>
<dbReference type="PANTHER" id="PTHR48108:SF26">
    <property type="entry name" value="CBS DOMAIN-CONTAINING PROTEIN DDB_G0289609"/>
    <property type="match status" value="1"/>
</dbReference>
<gene>
    <name evidence="5" type="ORF">EHS15_03185</name>
</gene>